<keyword evidence="10" id="KW-1185">Reference proteome</keyword>
<reference evidence="9 10" key="1">
    <citation type="journal article" date="2012" name="PLoS Pathog.">
        <title>Diverse lifestyles and strategies of plant pathogenesis encoded in the genomes of eighteen Dothideomycetes fungi.</title>
        <authorList>
            <person name="Ohm R.A."/>
            <person name="Feau N."/>
            <person name="Henrissat B."/>
            <person name="Schoch C.L."/>
            <person name="Horwitz B.A."/>
            <person name="Barry K.W."/>
            <person name="Condon B.J."/>
            <person name="Copeland A.C."/>
            <person name="Dhillon B."/>
            <person name="Glaser F."/>
            <person name="Hesse C.N."/>
            <person name="Kosti I."/>
            <person name="LaButti K."/>
            <person name="Lindquist E.A."/>
            <person name="Lucas S."/>
            <person name="Salamov A.A."/>
            <person name="Bradshaw R.E."/>
            <person name="Ciuffetti L."/>
            <person name="Hamelin R.C."/>
            <person name="Kema G.H.J."/>
            <person name="Lawrence C."/>
            <person name="Scott J.A."/>
            <person name="Spatafora J.W."/>
            <person name="Turgeon B.G."/>
            <person name="de Wit P.J.G.M."/>
            <person name="Zhong S."/>
            <person name="Goodwin S.B."/>
            <person name="Grigoriev I.V."/>
        </authorList>
    </citation>
    <scope>NUCLEOTIDE SEQUENCE [LARGE SCALE GENOMIC DNA]</scope>
    <source>
        <strain evidence="9 10">SO2202</strain>
    </source>
</reference>
<dbReference type="CDD" id="cd12246">
    <property type="entry name" value="RRM1_U1A_like"/>
    <property type="match status" value="1"/>
</dbReference>
<name>M3D0A1_SPHMS</name>
<proteinExistence type="predicted"/>
<dbReference type="eggNOG" id="KOG4206">
    <property type="taxonomic scope" value="Eukaryota"/>
</dbReference>
<evidence type="ECO:0000313" key="10">
    <source>
        <dbReference type="Proteomes" id="UP000016931"/>
    </source>
</evidence>
<keyword evidence="4" id="KW-0508">mRNA splicing</keyword>
<feature type="compositionally biased region" description="Pro residues" evidence="7">
    <location>
        <begin position="133"/>
        <end position="167"/>
    </location>
</feature>
<dbReference type="InterPro" id="IPR000504">
    <property type="entry name" value="RRM_dom"/>
</dbReference>
<feature type="region of interest" description="Disordered" evidence="7">
    <location>
        <begin position="106"/>
        <end position="235"/>
    </location>
</feature>
<dbReference type="Proteomes" id="UP000016931">
    <property type="component" value="Unassembled WGS sequence"/>
</dbReference>
<keyword evidence="5" id="KW-0539">Nucleus</keyword>
<dbReference type="PANTHER" id="PTHR48028">
    <property type="entry name" value="GLYCINE-RICH RNA-BINDING PROTEIN RZ1A"/>
    <property type="match status" value="1"/>
</dbReference>
<evidence type="ECO:0000259" key="8">
    <source>
        <dbReference type="PROSITE" id="PS50102"/>
    </source>
</evidence>
<comment type="subcellular location">
    <subcellularLocation>
        <location evidence="1">Nucleus</location>
    </subcellularLocation>
</comment>
<dbReference type="GO" id="GO:0008380">
    <property type="term" value="P:RNA splicing"/>
    <property type="evidence" value="ECO:0007669"/>
    <property type="project" value="UniProtKB-KW"/>
</dbReference>
<dbReference type="InterPro" id="IPR012677">
    <property type="entry name" value="Nucleotide-bd_a/b_plait_sf"/>
</dbReference>
<evidence type="ECO:0000313" key="9">
    <source>
        <dbReference type="EMBL" id="EMF10309.1"/>
    </source>
</evidence>
<feature type="compositionally biased region" description="Acidic residues" evidence="7">
    <location>
        <begin position="207"/>
        <end position="235"/>
    </location>
</feature>
<evidence type="ECO:0000256" key="6">
    <source>
        <dbReference type="PROSITE-ProRule" id="PRU00176"/>
    </source>
</evidence>
<dbReference type="AlphaFoldDB" id="M3D0A1"/>
<dbReference type="STRING" id="692275.M3D0A1"/>
<dbReference type="PANTHER" id="PTHR48028:SF4">
    <property type="entry name" value="SC35-LIKE SPLICING FACTOR"/>
    <property type="match status" value="1"/>
</dbReference>
<keyword evidence="3 6" id="KW-0694">RNA-binding</keyword>
<dbReference type="FunFam" id="3.30.70.330:FF:000039">
    <property type="entry name" value="U1 small nuclear ribonucleoprotein A"/>
    <property type="match status" value="1"/>
</dbReference>
<feature type="compositionally biased region" description="Low complexity" evidence="7">
    <location>
        <begin position="116"/>
        <end position="132"/>
    </location>
</feature>
<dbReference type="GO" id="GO:0005634">
    <property type="term" value="C:nucleus"/>
    <property type="evidence" value="ECO:0007669"/>
    <property type="project" value="UniProtKB-SubCell"/>
</dbReference>
<dbReference type="PROSITE" id="PS50102">
    <property type="entry name" value="RRM"/>
    <property type="match status" value="1"/>
</dbReference>
<accession>M3D0A1</accession>
<dbReference type="SUPFAM" id="SSF54928">
    <property type="entry name" value="RNA-binding domain, RBD"/>
    <property type="match status" value="1"/>
</dbReference>
<dbReference type="SMART" id="SM00360">
    <property type="entry name" value="RRM"/>
    <property type="match status" value="1"/>
</dbReference>
<dbReference type="Gene3D" id="3.30.70.330">
    <property type="match status" value="1"/>
</dbReference>
<feature type="domain" description="RRM" evidence="8">
    <location>
        <begin position="18"/>
        <end position="97"/>
    </location>
</feature>
<keyword evidence="2" id="KW-0507">mRNA processing</keyword>
<dbReference type="Pfam" id="PF00076">
    <property type="entry name" value="RRM_1"/>
    <property type="match status" value="1"/>
</dbReference>
<evidence type="ECO:0000256" key="2">
    <source>
        <dbReference type="ARBA" id="ARBA00022664"/>
    </source>
</evidence>
<gene>
    <name evidence="9" type="ORF">SEPMUDRAFT_50254</name>
</gene>
<sequence>MATTVTTTDATTAIPPSQSLYLQNLPEKLQKHDLKRNLYMLFSTYGPVLDVTAVKTSKMRGQAHVLFRDANTATQAMRHTQGMDFFGRELKVTYAKTRSQTLAKLTGTFHDEQQTAKDAATAKTSATGAPSSLPAPPGGLPAPPGGLPAPPGGLPAPPGGLPPPPGLPQKVNGEAMPKPPGLAVTKDGAENAPSPAVSIGQKRQRDESEDEAEGGDDAPMEEDSDGGDMDMSDSD</sequence>
<dbReference type="OrthoDB" id="277802at2759"/>
<evidence type="ECO:0000256" key="1">
    <source>
        <dbReference type="ARBA" id="ARBA00004123"/>
    </source>
</evidence>
<dbReference type="RefSeq" id="XP_016758430.1">
    <property type="nucleotide sequence ID" value="XM_016909156.1"/>
</dbReference>
<organism evidence="9 10">
    <name type="scientific">Sphaerulina musiva (strain SO2202)</name>
    <name type="common">Poplar stem canker fungus</name>
    <name type="synonym">Septoria musiva</name>
    <dbReference type="NCBI Taxonomy" id="692275"/>
    <lineage>
        <taxon>Eukaryota</taxon>
        <taxon>Fungi</taxon>
        <taxon>Dikarya</taxon>
        <taxon>Ascomycota</taxon>
        <taxon>Pezizomycotina</taxon>
        <taxon>Dothideomycetes</taxon>
        <taxon>Dothideomycetidae</taxon>
        <taxon>Mycosphaerellales</taxon>
        <taxon>Mycosphaerellaceae</taxon>
        <taxon>Sphaerulina</taxon>
    </lineage>
</organism>
<evidence type="ECO:0000256" key="5">
    <source>
        <dbReference type="ARBA" id="ARBA00023242"/>
    </source>
</evidence>
<dbReference type="InterPro" id="IPR051106">
    <property type="entry name" value="RNA-bind/splicing_reg"/>
</dbReference>
<dbReference type="HOGENOM" id="CLU_041869_2_0_1"/>
<evidence type="ECO:0000256" key="7">
    <source>
        <dbReference type="SAM" id="MobiDB-lite"/>
    </source>
</evidence>
<dbReference type="EMBL" id="KB456268">
    <property type="protein sequence ID" value="EMF10309.1"/>
    <property type="molecule type" value="Genomic_DNA"/>
</dbReference>
<dbReference type="GO" id="GO:0006397">
    <property type="term" value="P:mRNA processing"/>
    <property type="evidence" value="ECO:0007669"/>
    <property type="project" value="UniProtKB-KW"/>
</dbReference>
<dbReference type="GO" id="GO:0003723">
    <property type="term" value="F:RNA binding"/>
    <property type="evidence" value="ECO:0007669"/>
    <property type="project" value="UniProtKB-UniRule"/>
</dbReference>
<evidence type="ECO:0000256" key="3">
    <source>
        <dbReference type="ARBA" id="ARBA00022884"/>
    </source>
</evidence>
<protein>
    <submittedName>
        <fullName evidence="9">RNA-binding domain-containing protein</fullName>
    </submittedName>
</protein>
<dbReference type="OMA" id="TQAMRHC"/>
<dbReference type="InterPro" id="IPR035979">
    <property type="entry name" value="RBD_domain_sf"/>
</dbReference>
<evidence type="ECO:0000256" key="4">
    <source>
        <dbReference type="ARBA" id="ARBA00023187"/>
    </source>
</evidence>
<dbReference type="GeneID" id="27906293"/>